<dbReference type="InterPro" id="IPR002921">
    <property type="entry name" value="Fungal_lipase-type"/>
</dbReference>
<accession>A0A8J7HKQ9</accession>
<name>A0A8J7HKQ9_9NOST</name>
<dbReference type="SUPFAM" id="SSF53474">
    <property type="entry name" value="alpha/beta-Hydrolases"/>
    <property type="match status" value="1"/>
</dbReference>
<dbReference type="RefSeq" id="WP_198123414.1">
    <property type="nucleotide sequence ID" value="NZ_JAECZC010000004.1"/>
</dbReference>
<dbReference type="PANTHER" id="PTHR45856:SF24">
    <property type="entry name" value="FUNGAL LIPASE-LIKE DOMAIN-CONTAINING PROTEIN"/>
    <property type="match status" value="1"/>
</dbReference>
<dbReference type="Gene3D" id="3.40.50.1820">
    <property type="entry name" value="alpha/beta hydrolase"/>
    <property type="match status" value="2"/>
</dbReference>
<comment type="caution">
    <text evidence="2">The sequence shown here is derived from an EMBL/GenBank/DDBJ whole genome shotgun (WGS) entry which is preliminary data.</text>
</comment>
<organism evidence="2 3">
    <name type="scientific">Amazonocrinis nigriterrae CENA67</name>
    <dbReference type="NCBI Taxonomy" id="2794033"/>
    <lineage>
        <taxon>Bacteria</taxon>
        <taxon>Bacillati</taxon>
        <taxon>Cyanobacteriota</taxon>
        <taxon>Cyanophyceae</taxon>
        <taxon>Nostocales</taxon>
        <taxon>Nostocaceae</taxon>
        <taxon>Amazonocrinis</taxon>
        <taxon>Amazonocrinis nigriterrae</taxon>
    </lineage>
</organism>
<keyword evidence="3" id="KW-1185">Reference proteome</keyword>
<dbReference type="InterPro" id="IPR051218">
    <property type="entry name" value="Sec_MonoDiacylglyc_Lipase"/>
</dbReference>
<dbReference type="AlphaFoldDB" id="A0A8J7HKQ9"/>
<sequence>MSILPLKIKKGFSIDEAIALTRFCTQIYELYQYDDGGIDDEELRGIYNSIHHQQDWKFVHSIRNDRTAVRGVILKRDTGNQYVVLFRGTVVTERGALELTNFISDFDWELVSYGSNTDARVKVAKGFYEAFESVADQIKLFFKTILGKLTPKDFREIELLPVDRQFACLTALADAGRIRLDTEFQQESRKLIEQAIADEEIGNNDELKGILEFQEQKLSELTPLDGPLDIYITGHSLGGSLAKFAALALRRFFGPEAVSGVTLKAYALGSPKIGNKAFADYYNRQLEEGTVYRIENTLDFLMLIPFAPPFPLNALAGDAGLRLGNIYVGNYANVGQLHTITGIGSQSISLGTGGVIDLGFGVPYPHSYEAYLQLLQEQKQFWQTISQPLRSIFSPFLKELLQEQFEDFLEKTENDRKLNKEVSSNGSAATPIESYTTTEDKIIA</sequence>
<dbReference type="Proteomes" id="UP000632766">
    <property type="component" value="Unassembled WGS sequence"/>
</dbReference>
<dbReference type="PANTHER" id="PTHR45856">
    <property type="entry name" value="ALPHA/BETA-HYDROLASES SUPERFAMILY PROTEIN"/>
    <property type="match status" value="1"/>
</dbReference>
<gene>
    <name evidence="2" type="ORF">I8748_04255</name>
</gene>
<dbReference type="GO" id="GO:0006629">
    <property type="term" value="P:lipid metabolic process"/>
    <property type="evidence" value="ECO:0007669"/>
    <property type="project" value="InterPro"/>
</dbReference>
<feature type="domain" description="Fungal lipase-type" evidence="1">
    <location>
        <begin position="214"/>
        <end position="306"/>
    </location>
</feature>
<proteinExistence type="predicted"/>
<evidence type="ECO:0000259" key="1">
    <source>
        <dbReference type="Pfam" id="PF01764"/>
    </source>
</evidence>
<dbReference type="InterPro" id="IPR029058">
    <property type="entry name" value="AB_hydrolase_fold"/>
</dbReference>
<evidence type="ECO:0000313" key="2">
    <source>
        <dbReference type="EMBL" id="MBH8561397.1"/>
    </source>
</evidence>
<dbReference type="Pfam" id="PF01764">
    <property type="entry name" value="Lipase_3"/>
    <property type="match status" value="1"/>
</dbReference>
<dbReference type="CDD" id="cd00519">
    <property type="entry name" value="Lipase_3"/>
    <property type="match status" value="1"/>
</dbReference>
<reference evidence="2 3" key="1">
    <citation type="journal article" date="2021" name="Int. J. Syst. Evol. Microbiol.">
        <title>Amazonocrinis nigriterrae gen. nov., sp. nov., Atlanticothrix silvestris gen. nov., sp. nov. and Dendronalium phyllosphericum gen. nov., sp. nov., nostocacean cyanobacteria from Brazilian environments.</title>
        <authorList>
            <person name="Alvarenga D.O."/>
            <person name="Andreote A.P.D."/>
            <person name="Branco L.H.Z."/>
            <person name="Delbaje E."/>
            <person name="Cruz R.B."/>
            <person name="Varani A.M."/>
            <person name="Fiore M.F."/>
        </authorList>
    </citation>
    <scope>NUCLEOTIDE SEQUENCE [LARGE SCALE GENOMIC DNA]</scope>
    <source>
        <strain evidence="2 3">CENA67</strain>
    </source>
</reference>
<evidence type="ECO:0000313" key="3">
    <source>
        <dbReference type="Proteomes" id="UP000632766"/>
    </source>
</evidence>
<dbReference type="EMBL" id="JAECZC010000004">
    <property type="protein sequence ID" value="MBH8561397.1"/>
    <property type="molecule type" value="Genomic_DNA"/>
</dbReference>
<protein>
    <submittedName>
        <fullName evidence="2">Lipase family protein</fullName>
    </submittedName>
</protein>